<sequence length="276" mass="29526">MTVLGAGHGPSMLEAVVLSLDEMQFLLETLQIDEVPVVLDAIGRYDNVVDHDAAMAAAAESLTARELLVGDAVHRDLADRLRALYRPHWAIAVRWVVDGVVNRFCLAKGDDLEVVALRGPDSYVIDEAGSDLPGTIMAALGPAEALELYGMNAPTEQLAPIFNDTGDSAATAQRLAKVGKPATDAQTLASALVEIQSYAEIVGVIYGDGTRDVADNHVAVFNTRHGRIVLTGTTADDGTKWLSLHSGTQPRLRTALKNLIESLPLRPEFKPNPSLT</sequence>
<evidence type="ECO:0000256" key="2">
    <source>
        <dbReference type="ARBA" id="ARBA00006411"/>
    </source>
</evidence>
<accession>A0A164H6U7</accession>
<dbReference type="InterPro" id="IPR025734">
    <property type="entry name" value="EspG"/>
</dbReference>
<dbReference type="STRING" id="455432.AWN90_10075"/>
<dbReference type="OrthoDB" id="3681944at2"/>
<dbReference type="Proteomes" id="UP000076512">
    <property type="component" value="Unassembled WGS sequence"/>
</dbReference>
<evidence type="ECO:0000256" key="4">
    <source>
        <dbReference type="ARBA" id="ARBA00023186"/>
    </source>
</evidence>
<dbReference type="RefSeq" id="WP_082870700.1">
    <property type="nucleotide sequence ID" value="NZ_JABMCZ010000002.1"/>
</dbReference>
<evidence type="ECO:0000256" key="3">
    <source>
        <dbReference type="ARBA" id="ARBA00022490"/>
    </source>
</evidence>
<gene>
    <name evidence="5" type="ORF">AWN90_10075</name>
</gene>
<name>A0A164H6U7_9NOCA</name>
<reference evidence="5 6" key="1">
    <citation type="submission" date="2016-04" db="EMBL/GenBank/DDBJ databases">
        <authorList>
            <person name="Evans L.H."/>
            <person name="Alamgir A."/>
            <person name="Owens N."/>
            <person name="Weber N.D."/>
            <person name="Virtaneva K."/>
            <person name="Barbian K."/>
            <person name="Babar A."/>
            <person name="Rosenke K."/>
        </authorList>
    </citation>
    <scope>NUCLEOTIDE SEQUENCE [LARGE SCALE GENOMIC DNA]</scope>
    <source>
        <strain evidence="5 6">IFM 0406</strain>
    </source>
</reference>
<proteinExistence type="inferred from homology"/>
<evidence type="ECO:0000256" key="1">
    <source>
        <dbReference type="ARBA" id="ARBA00004496"/>
    </source>
</evidence>
<evidence type="ECO:0000313" key="5">
    <source>
        <dbReference type="EMBL" id="KZM68251.1"/>
    </source>
</evidence>
<dbReference type="EMBL" id="LWGR01000021">
    <property type="protein sequence ID" value="KZM68251.1"/>
    <property type="molecule type" value="Genomic_DNA"/>
</dbReference>
<dbReference type="Pfam" id="PF14011">
    <property type="entry name" value="ESX-1_EspG"/>
    <property type="match status" value="1"/>
</dbReference>
<evidence type="ECO:0000313" key="6">
    <source>
        <dbReference type="Proteomes" id="UP000076512"/>
    </source>
</evidence>
<keyword evidence="3" id="KW-0963">Cytoplasm</keyword>
<evidence type="ECO:0008006" key="7">
    <source>
        <dbReference type="Google" id="ProtNLM"/>
    </source>
</evidence>
<comment type="subcellular location">
    <subcellularLocation>
        <location evidence="1">Cytoplasm</location>
    </subcellularLocation>
</comment>
<comment type="caution">
    <text evidence="5">The sequence shown here is derived from an EMBL/GenBank/DDBJ whole genome shotgun (WGS) entry which is preliminary data.</text>
</comment>
<organism evidence="5 6">
    <name type="scientific">Nocardia terpenica</name>
    <dbReference type="NCBI Taxonomy" id="455432"/>
    <lineage>
        <taxon>Bacteria</taxon>
        <taxon>Bacillati</taxon>
        <taxon>Actinomycetota</taxon>
        <taxon>Actinomycetes</taxon>
        <taxon>Mycobacteriales</taxon>
        <taxon>Nocardiaceae</taxon>
        <taxon>Nocardia</taxon>
    </lineage>
</organism>
<comment type="similarity">
    <text evidence="2">Belongs to the EspG family.</text>
</comment>
<protein>
    <recommendedName>
        <fullName evidence="7">ESX secretion-associated protein EspG</fullName>
    </recommendedName>
</protein>
<keyword evidence="6" id="KW-1185">Reference proteome</keyword>
<dbReference type="AlphaFoldDB" id="A0A164H6U7"/>
<keyword evidence="4" id="KW-0143">Chaperone</keyword>